<sequence>MFGRVAFADVACGFADIWFHRHRKDGKQLRQEVCRKLRRQWPQQMKTDEYVSEINHRHVWKQIDAKMGRFVCKIRRVTVWQTETALMTGRFGQNHNFF</sequence>
<protein>
    <submittedName>
        <fullName evidence="1">Uncharacterized protein</fullName>
    </submittedName>
</protein>
<evidence type="ECO:0000313" key="2">
    <source>
        <dbReference type="Proteomes" id="UP000298663"/>
    </source>
</evidence>
<reference evidence="1 2" key="2">
    <citation type="journal article" date="2019" name="G3 (Bethesda)">
        <title>Hybrid Assembly of the Genome of the Entomopathogenic Nematode Steinernema carpocapsae Identifies the X-Chromosome.</title>
        <authorList>
            <person name="Serra L."/>
            <person name="Macchietto M."/>
            <person name="Macias-Munoz A."/>
            <person name="McGill C.J."/>
            <person name="Rodriguez I.M."/>
            <person name="Rodriguez B."/>
            <person name="Murad R."/>
            <person name="Mortazavi A."/>
        </authorList>
    </citation>
    <scope>NUCLEOTIDE SEQUENCE [LARGE SCALE GENOMIC DNA]</scope>
    <source>
        <strain evidence="1 2">ALL</strain>
    </source>
</reference>
<name>A0A4V6A4Y6_STECR</name>
<dbReference type="Proteomes" id="UP000298663">
    <property type="component" value="Unassembled WGS sequence"/>
</dbReference>
<proteinExistence type="predicted"/>
<dbReference type="EMBL" id="AZBU02000003">
    <property type="protein sequence ID" value="TKR88795.1"/>
    <property type="molecule type" value="Genomic_DNA"/>
</dbReference>
<organism evidence="1 2">
    <name type="scientific">Steinernema carpocapsae</name>
    <name type="common">Entomopathogenic nematode</name>
    <dbReference type="NCBI Taxonomy" id="34508"/>
    <lineage>
        <taxon>Eukaryota</taxon>
        <taxon>Metazoa</taxon>
        <taxon>Ecdysozoa</taxon>
        <taxon>Nematoda</taxon>
        <taxon>Chromadorea</taxon>
        <taxon>Rhabditida</taxon>
        <taxon>Tylenchina</taxon>
        <taxon>Panagrolaimomorpha</taxon>
        <taxon>Strongyloidoidea</taxon>
        <taxon>Steinernematidae</taxon>
        <taxon>Steinernema</taxon>
    </lineage>
</organism>
<accession>A0A4V6A4Y6</accession>
<keyword evidence="2" id="KW-1185">Reference proteome</keyword>
<comment type="caution">
    <text evidence="1">The sequence shown here is derived from an EMBL/GenBank/DDBJ whole genome shotgun (WGS) entry which is preliminary data.</text>
</comment>
<evidence type="ECO:0000313" key="1">
    <source>
        <dbReference type="EMBL" id="TKR88795.1"/>
    </source>
</evidence>
<reference evidence="1 2" key="1">
    <citation type="journal article" date="2015" name="Genome Biol.">
        <title>Comparative genomics of Steinernema reveals deeply conserved gene regulatory networks.</title>
        <authorList>
            <person name="Dillman A.R."/>
            <person name="Macchietto M."/>
            <person name="Porter C.F."/>
            <person name="Rogers A."/>
            <person name="Williams B."/>
            <person name="Antoshechkin I."/>
            <person name="Lee M.M."/>
            <person name="Goodwin Z."/>
            <person name="Lu X."/>
            <person name="Lewis E.E."/>
            <person name="Goodrich-Blair H."/>
            <person name="Stock S.P."/>
            <person name="Adams B.J."/>
            <person name="Sternberg P.W."/>
            <person name="Mortazavi A."/>
        </authorList>
    </citation>
    <scope>NUCLEOTIDE SEQUENCE [LARGE SCALE GENOMIC DNA]</scope>
    <source>
        <strain evidence="1 2">ALL</strain>
    </source>
</reference>
<gene>
    <name evidence="1" type="ORF">L596_012983</name>
</gene>
<dbReference type="AlphaFoldDB" id="A0A4V6A4Y6"/>